<evidence type="ECO:0000256" key="4">
    <source>
        <dbReference type="ARBA" id="ARBA00022723"/>
    </source>
</evidence>
<feature type="domain" description="ZF-HD dimerization-type" evidence="12">
    <location>
        <begin position="11"/>
        <end position="58"/>
    </location>
</feature>
<evidence type="ECO:0000256" key="8">
    <source>
        <dbReference type="ARBA" id="ARBA00023125"/>
    </source>
</evidence>
<gene>
    <name evidence="13" type="ORF">ZIOFF_032033</name>
</gene>
<evidence type="ECO:0000256" key="11">
    <source>
        <dbReference type="ARBA" id="ARBA00023242"/>
    </source>
</evidence>
<name>A0A8J5LBB0_ZINOF</name>
<dbReference type="Pfam" id="PF04770">
    <property type="entry name" value="ZF-HD_dimer"/>
    <property type="match status" value="1"/>
</dbReference>
<dbReference type="GO" id="GO:0005634">
    <property type="term" value="C:nucleus"/>
    <property type="evidence" value="ECO:0007669"/>
    <property type="project" value="UniProtKB-SubCell"/>
</dbReference>
<dbReference type="GO" id="GO:0050793">
    <property type="term" value="P:regulation of developmental process"/>
    <property type="evidence" value="ECO:0007669"/>
    <property type="project" value="TreeGrafter"/>
</dbReference>
<sequence length="183" mass="20618">MAHHQSVREVYRECVRNHSLRHGASYTIDGCCKFIPTAADDHLQCGACGCHRNFHRADYCIVATLPVVSGRRRPRTRFTEDQKQRMARYAERIGWRVPRGRAMRADEEEDQFSRFCREIGVSKQVFKVWVRNHKCSSASAPAAAQVASSAATTNSGAAIDGGEKEEVIKICDEAMEEETKDLD</sequence>
<keyword evidence="11" id="KW-0539">Nucleus</keyword>
<proteinExistence type="predicted"/>
<evidence type="ECO:0000256" key="10">
    <source>
        <dbReference type="ARBA" id="ARBA00023163"/>
    </source>
</evidence>
<dbReference type="PANTHER" id="PTHR31948:SF16">
    <property type="entry name" value="ZINC-FINGER HOMEODOMAIN PROTEIN 11"/>
    <property type="match status" value="1"/>
</dbReference>
<keyword evidence="5" id="KW-0863">Zinc-finger</keyword>
<dbReference type="Proteomes" id="UP000734854">
    <property type="component" value="Unassembled WGS sequence"/>
</dbReference>
<dbReference type="OrthoDB" id="1884189at2759"/>
<comment type="subunit">
    <text evidence="3">Homo- and heterodimer with other ZFHD proteins.</text>
</comment>
<dbReference type="InterPro" id="IPR006456">
    <property type="entry name" value="ZF_HD_homeobox_Cys/His_dimer"/>
</dbReference>
<protein>
    <recommendedName>
        <fullName evidence="12">ZF-HD dimerization-type domain-containing protein</fullName>
    </recommendedName>
</protein>
<keyword evidence="9" id="KW-0371">Homeobox</keyword>
<dbReference type="GO" id="GO:0003700">
    <property type="term" value="F:DNA-binding transcription factor activity"/>
    <property type="evidence" value="ECO:0007669"/>
    <property type="project" value="TreeGrafter"/>
</dbReference>
<comment type="subcellular location">
    <subcellularLocation>
        <location evidence="2">Nucleus</location>
    </subcellularLocation>
</comment>
<evidence type="ECO:0000259" key="12">
    <source>
        <dbReference type="PROSITE" id="PS51523"/>
    </source>
</evidence>
<organism evidence="13 14">
    <name type="scientific">Zingiber officinale</name>
    <name type="common">Ginger</name>
    <name type="synonym">Amomum zingiber</name>
    <dbReference type="NCBI Taxonomy" id="94328"/>
    <lineage>
        <taxon>Eukaryota</taxon>
        <taxon>Viridiplantae</taxon>
        <taxon>Streptophyta</taxon>
        <taxon>Embryophyta</taxon>
        <taxon>Tracheophyta</taxon>
        <taxon>Spermatophyta</taxon>
        <taxon>Magnoliopsida</taxon>
        <taxon>Liliopsida</taxon>
        <taxon>Zingiberales</taxon>
        <taxon>Zingiberaceae</taxon>
        <taxon>Zingiber</taxon>
    </lineage>
</organism>
<keyword evidence="8" id="KW-0238">DNA-binding</keyword>
<keyword evidence="4" id="KW-0479">Metal-binding</keyword>
<evidence type="ECO:0000256" key="5">
    <source>
        <dbReference type="ARBA" id="ARBA00022771"/>
    </source>
</evidence>
<evidence type="ECO:0000256" key="9">
    <source>
        <dbReference type="ARBA" id="ARBA00023155"/>
    </source>
</evidence>
<dbReference type="EMBL" id="JACMSC010000009">
    <property type="protein sequence ID" value="KAG6506706.1"/>
    <property type="molecule type" value="Genomic_DNA"/>
</dbReference>
<dbReference type="PANTHER" id="PTHR31948">
    <property type="entry name" value="ZINC-FINGER HOMEODOMAIN PROTEIN 2"/>
    <property type="match status" value="1"/>
</dbReference>
<evidence type="ECO:0000256" key="6">
    <source>
        <dbReference type="ARBA" id="ARBA00022833"/>
    </source>
</evidence>
<keyword evidence="14" id="KW-1185">Reference proteome</keyword>
<evidence type="ECO:0000313" key="13">
    <source>
        <dbReference type="EMBL" id="KAG6506706.1"/>
    </source>
</evidence>
<evidence type="ECO:0000256" key="1">
    <source>
        <dbReference type="ARBA" id="ARBA00004049"/>
    </source>
</evidence>
<keyword evidence="7" id="KW-0805">Transcription regulation</keyword>
<accession>A0A8J5LBB0</accession>
<dbReference type="InterPro" id="IPR006455">
    <property type="entry name" value="Homeodomain_ZF_HD"/>
</dbReference>
<evidence type="ECO:0000313" key="14">
    <source>
        <dbReference type="Proteomes" id="UP000734854"/>
    </source>
</evidence>
<keyword evidence="10" id="KW-0804">Transcription</keyword>
<dbReference type="GO" id="GO:0000976">
    <property type="term" value="F:transcription cis-regulatory region binding"/>
    <property type="evidence" value="ECO:0007669"/>
    <property type="project" value="TreeGrafter"/>
</dbReference>
<comment type="function">
    <text evidence="1">Putative transcription factor.</text>
</comment>
<evidence type="ECO:0000256" key="3">
    <source>
        <dbReference type="ARBA" id="ARBA00011416"/>
    </source>
</evidence>
<dbReference type="GO" id="GO:0008270">
    <property type="term" value="F:zinc ion binding"/>
    <property type="evidence" value="ECO:0007669"/>
    <property type="project" value="UniProtKB-KW"/>
</dbReference>
<comment type="caution">
    <text evidence="13">The sequence shown here is derived from an EMBL/GenBank/DDBJ whole genome shotgun (WGS) entry which is preliminary data.</text>
</comment>
<evidence type="ECO:0000256" key="2">
    <source>
        <dbReference type="ARBA" id="ARBA00004123"/>
    </source>
</evidence>
<evidence type="ECO:0000256" key="7">
    <source>
        <dbReference type="ARBA" id="ARBA00023015"/>
    </source>
</evidence>
<dbReference type="PROSITE" id="PS51523">
    <property type="entry name" value="ZF_HD_DIMER"/>
    <property type="match status" value="1"/>
</dbReference>
<dbReference type="NCBIfam" id="TIGR01565">
    <property type="entry name" value="homeo_ZF_HD"/>
    <property type="match status" value="1"/>
</dbReference>
<reference evidence="13 14" key="1">
    <citation type="submission" date="2020-08" db="EMBL/GenBank/DDBJ databases">
        <title>Plant Genome Project.</title>
        <authorList>
            <person name="Zhang R.-G."/>
        </authorList>
    </citation>
    <scope>NUCLEOTIDE SEQUENCE [LARGE SCALE GENOMIC DNA]</scope>
    <source>
        <tissue evidence="13">Rhizome</tissue>
    </source>
</reference>
<dbReference type="AlphaFoldDB" id="A0A8J5LBB0"/>
<keyword evidence="6" id="KW-0862">Zinc</keyword>